<dbReference type="GO" id="GO:0004573">
    <property type="term" value="F:Glc3Man9GlcNAc2 oligosaccharide glucosidase activity"/>
    <property type="evidence" value="ECO:0007669"/>
    <property type="project" value="InterPro"/>
</dbReference>
<dbReference type="InterPro" id="IPR004888">
    <property type="entry name" value="Glycoside_hydrolase_63"/>
</dbReference>
<gene>
    <name evidence="2" type="ORF">CNX65_34520</name>
</gene>
<keyword evidence="3" id="KW-1185">Reference proteome</keyword>
<dbReference type="InterPro" id="IPR008928">
    <property type="entry name" value="6-hairpin_glycosidase_sf"/>
</dbReference>
<reference evidence="2" key="1">
    <citation type="submission" date="2017-09" db="EMBL/GenBank/DDBJ databases">
        <title>Complete Genome Sequence of ansamitocin-producing Bacterium Actinosynnema pretiosum X47.</title>
        <authorList>
            <person name="Cao G."/>
            <person name="Zong G."/>
            <person name="Zhong C."/>
            <person name="Fu J."/>
        </authorList>
    </citation>
    <scope>NUCLEOTIDE SEQUENCE [LARGE SCALE GENOMIC DNA]</scope>
    <source>
        <strain evidence="2">X47</strain>
    </source>
</reference>
<dbReference type="GO" id="GO:0009311">
    <property type="term" value="P:oligosaccharide metabolic process"/>
    <property type="evidence" value="ECO:0007669"/>
    <property type="project" value="InterPro"/>
</dbReference>
<organism evidence="2 3">
    <name type="scientific">Actinosynnema pretiosum</name>
    <dbReference type="NCBI Taxonomy" id="42197"/>
    <lineage>
        <taxon>Bacteria</taxon>
        <taxon>Bacillati</taxon>
        <taxon>Actinomycetota</taxon>
        <taxon>Actinomycetes</taxon>
        <taxon>Pseudonocardiales</taxon>
        <taxon>Pseudonocardiaceae</taxon>
        <taxon>Actinosynnema</taxon>
    </lineage>
</organism>
<evidence type="ECO:0000259" key="1">
    <source>
        <dbReference type="Pfam" id="PF22422"/>
    </source>
</evidence>
<proteinExistence type="predicted"/>
<dbReference type="Proteomes" id="UP000218505">
    <property type="component" value="Chromosome"/>
</dbReference>
<protein>
    <submittedName>
        <fullName evidence="2">Glucosidase</fullName>
    </submittedName>
</protein>
<evidence type="ECO:0000313" key="2">
    <source>
        <dbReference type="EMBL" id="ATE57797.1"/>
    </source>
</evidence>
<accession>A0A290ZFL5</accession>
<sequence>MSHTGPVTEQRLEAERARLAVSDSPTAPWRLWGPYLAGRQWGTVREDYSAGGDAWTSFPFDHARSRAYRWGEDGIAGICDVHGFLNLGLALWNGRDPILKERYFGLTNNEGNHGEDAKEHWWVVDGTPTHSWMKVLYRYPQAEFPYAELRSMSAHATRQDREPELSDSGALDENRFFDVEVTYAKAGPTDVCAVLTATNRGPDAAPLHLLPQLWFRNTWAWGRDDRRPHLTASAQDGWSRVTAEHGALGRYTLHVEGAPVLLVTDNETNEVALFGAAENPTRYTKDGVDRHVVSGEAGACQVVGPGERSAPGTKAAAWYSFGAVQPGESVTVRLRLVEGDGHPDAFGPSFGEVVGARSAEADEFHRTDLDPVRAGVVRRAMAGLMWTKQHYRFRTRDWLEGDPGKPAAPTSRKSPHARNSHWRHFDVADVISMPDEWEYPWFAAWDLAFHTVPFARVDPAFAKEQLLLLCREWLMHPNGQLPAYEWEFGDVNPPVHAWAALQVYRSEPTPDRKFLAKVFHKLLLNFSWWVNRKDADGSYLFEGGFLGMDNIGPVNRSEPMLGQWRLEQSDATSWMAAYSLHMMEMALELARVDDSYEDVATKFVEHFLSIADAAAQFGSGGRGIWDETDGFCYDVVSRRLPDGSVESKPVRVRSMVGLIPVLACAVLEPWVDAEVPGFTRRLEHLMARRPELARFITREPDGRALLSLLDERKLRLVLTRMLDEGEFLSPHGIRSLSAAHREGLEVQIADQEHRMGYEPGESHTPMFGGNSNWRGPVWFPTNALLVEALRTIESFHRGRFHVELPTRSQRQVTAGRAADELVGRLVSLFLPDSDGRRPSDGKRVESTDSPLWREHVTFSEYFDGDTGEGLGATHQTGWTALVASLLTDRRHTTNQ</sequence>
<feature type="domain" description="Mannosylglycerate hydrolase MGH1-like glycoside hydrolase" evidence="1">
    <location>
        <begin position="706"/>
        <end position="876"/>
    </location>
</feature>
<dbReference type="PANTHER" id="PTHR10412">
    <property type="entry name" value="MANNOSYL-OLIGOSACCHARIDE GLUCOSIDASE"/>
    <property type="match status" value="1"/>
</dbReference>
<dbReference type="AlphaFoldDB" id="A0A290ZFL5"/>
<dbReference type="InterPro" id="IPR054491">
    <property type="entry name" value="MGH1-like_GH"/>
</dbReference>
<dbReference type="Gene3D" id="1.50.10.10">
    <property type="match status" value="2"/>
</dbReference>
<dbReference type="PANTHER" id="PTHR10412:SF10">
    <property type="entry name" value="GLYCOSYL HYDROLASE FAMILY 63 C-TERMINAL DOMAIN-CONTAINING PROTEIN"/>
    <property type="match status" value="1"/>
</dbReference>
<dbReference type="SUPFAM" id="SSF48208">
    <property type="entry name" value="Six-hairpin glycosidases"/>
    <property type="match status" value="1"/>
</dbReference>
<name>A0A290ZFL5_9PSEU</name>
<dbReference type="Pfam" id="PF22422">
    <property type="entry name" value="MGH1-like_GH"/>
    <property type="match status" value="2"/>
</dbReference>
<dbReference type="KEGG" id="apre:CNX65_34520"/>
<feature type="domain" description="Mannosylglycerate hydrolase MGH1-like glycoside hydrolase" evidence="1">
    <location>
        <begin position="439"/>
        <end position="666"/>
    </location>
</feature>
<dbReference type="EMBL" id="CP023445">
    <property type="protein sequence ID" value="ATE57797.1"/>
    <property type="molecule type" value="Genomic_DNA"/>
</dbReference>
<dbReference type="InterPro" id="IPR012341">
    <property type="entry name" value="6hp_glycosidase-like_sf"/>
</dbReference>
<evidence type="ECO:0000313" key="3">
    <source>
        <dbReference type="Proteomes" id="UP000218505"/>
    </source>
</evidence>